<keyword evidence="6" id="KW-1185">Reference proteome</keyword>
<keyword evidence="4" id="KW-0812">Transmembrane</keyword>
<sequence length="442" mass="51603">MQSVFKGGAQSKMSPSRMRVLVKHHSIWIIISLLAALYLFSLLWFYKRSLADTFVDAPRKGETFISDEGFFACVRARLSHSSEDPGRIPFFLAPVTMDYQDLKQLFCNITVPITYIMLINNGEFKPLRDLLERLEKKLPTYMNKNLFIIHHPENIGYAAAVNEGLRRVLTYPVKEVPWVFITNMDVRFGGTLISEFVQNVNEKTDDQKEWIARLNREVAKEAVNLINVTDPRFTYRSSQSPIVTAPSLPHRIRVMPYSEMRTQFAGIYGMFFPNSEPHMATFALSRLTLETVGFFDENYYPAYGEDHDYVWRMHALGFLDFLSPKGRYVHFHCANLEVNAEVLTRGVAKYTAYTAQSLKFHRMNHQPYRLYYRKVKWFPDSRLLEPEDGPERSLLPFRGSIPVDLWVLDPNRRESIRLVGEGKLCRRHYRYYDMNLLNFTSP</sequence>
<dbReference type="GO" id="GO:0016757">
    <property type="term" value="F:glycosyltransferase activity"/>
    <property type="evidence" value="ECO:0007669"/>
    <property type="project" value="UniProtKB-KW"/>
</dbReference>
<gene>
    <name evidence="5" type="ORF">ABL78_1637</name>
</gene>
<evidence type="ECO:0000256" key="1">
    <source>
        <dbReference type="ARBA" id="ARBA00006739"/>
    </source>
</evidence>
<evidence type="ECO:0000256" key="4">
    <source>
        <dbReference type="SAM" id="Phobius"/>
    </source>
</evidence>
<evidence type="ECO:0000256" key="3">
    <source>
        <dbReference type="ARBA" id="ARBA00022679"/>
    </source>
</evidence>
<keyword evidence="2" id="KW-0328">Glycosyltransferase</keyword>
<dbReference type="Proteomes" id="UP000038009">
    <property type="component" value="Unassembled WGS sequence"/>
</dbReference>
<proteinExistence type="inferred from homology"/>
<accession>A0A0N1PES8</accession>
<dbReference type="SUPFAM" id="SSF53448">
    <property type="entry name" value="Nucleotide-diphospho-sugar transferases"/>
    <property type="match status" value="1"/>
</dbReference>
<comment type="caution">
    <text evidence="5">The sequence shown here is derived from an EMBL/GenBank/DDBJ whole genome shotgun (WGS) entry which is preliminary data.</text>
</comment>
<keyword evidence="4" id="KW-1133">Transmembrane helix</keyword>
<dbReference type="OrthoDB" id="10267535at2759"/>
<keyword evidence="4" id="KW-0472">Membrane</keyword>
<dbReference type="PANTHER" id="PTHR43179:SF12">
    <property type="entry name" value="GALACTOFURANOSYLTRANSFERASE GLFT2"/>
    <property type="match status" value="1"/>
</dbReference>
<evidence type="ECO:0000313" key="6">
    <source>
        <dbReference type="Proteomes" id="UP000038009"/>
    </source>
</evidence>
<dbReference type="EMBL" id="LJSK01000027">
    <property type="protein sequence ID" value="KPI89304.1"/>
    <property type="molecule type" value="Genomic_DNA"/>
</dbReference>
<dbReference type="AlphaFoldDB" id="A0A0N1PES8"/>
<protein>
    <submittedName>
        <fullName evidence="5">Beta galactofuranosyl transferase</fullName>
    </submittedName>
</protein>
<dbReference type="Gene3D" id="3.90.550.10">
    <property type="entry name" value="Spore Coat Polysaccharide Biosynthesis Protein SpsA, Chain A"/>
    <property type="match status" value="1"/>
</dbReference>
<feature type="transmembrane region" description="Helical" evidence="4">
    <location>
        <begin position="27"/>
        <end position="46"/>
    </location>
</feature>
<name>A0A0N1PES8_LEPSE</name>
<evidence type="ECO:0000256" key="2">
    <source>
        <dbReference type="ARBA" id="ARBA00022676"/>
    </source>
</evidence>
<keyword evidence="3 5" id="KW-0808">Transferase</keyword>
<evidence type="ECO:0000313" key="5">
    <source>
        <dbReference type="EMBL" id="KPI89304.1"/>
    </source>
</evidence>
<reference evidence="5 6" key="1">
    <citation type="journal article" date="2015" name="PLoS Pathog.">
        <title>Leptomonas seymouri: Adaptations to the Dixenous Life Cycle Analyzed by Genome Sequencing, Transcriptome Profiling and Co-infection with Leishmania donovani.</title>
        <authorList>
            <person name="Kraeva N."/>
            <person name="Butenko A."/>
            <person name="Hlavacova J."/>
            <person name="Kostygov A."/>
            <person name="Myskova J."/>
            <person name="Grybchuk D."/>
            <person name="Lestinova T."/>
            <person name="Votypka J."/>
            <person name="Volf P."/>
            <person name="Opperdoes F."/>
            <person name="Flegontov P."/>
            <person name="Lukes J."/>
            <person name="Yurchenko V."/>
        </authorList>
    </citation>
    <scope>NUCLEOTIDE SEQUENCE [LARGE SCALE GENOMIC DNA]</scope>
    <source>
        <strain evidence="5 6">ATCC 30220</strain>
    </source>
</reference>
<organism evidence="5 6">
    <name type="scientific">Leptomonas seymouri</name>
    <dbReference type="NCBI Taxonomy" id="5684"/>
    <lineage>
        <taxon>Eukaryota</taxon>
        <taxon>Discoba</taxon>
        <taxon>Euglenozoa</taxon>
        <taxon>Kinetoplastea</taxon>
        <taxon>Metakinetoplastina</taxon>
        <taxon>Trypanosomatida</taxon>
        <taxon>Trypanosomatidae</taxon>
        <taxon>Leishmaniinae</taxon>
        <taxon>Leptomonas</taxon>
    </lineage>
</organism>
<dbReference type="OMA" id="PYRIRTM"/>
<dbReference type="InterPro" id="IPR029044">
    <property type="entry name" value="Nucleotide-diphossugar_trans"/>
</dbReference>
<comment type="similarity">
    <text evidence="1">Belongs to the glycosyltransferase 2 family.</text>
</comment>
<dbReference type="VEuPathDB" id="TriTrypDB:Lsey_0027_0550"/>
<dbReference type="PANTHER" id="PTHR43179">
    <property type="entry name" value="RHAMNOSYLTRANSFERASE WBBL"/>
    <property type="match status" value="1"/>
</dbReference>